<name>A0A5E4ZC59_9BURK</name>
<evidence type="ECO:0000313" key="1">
    <source>
        <dbReference type="EMBL" id="VVE58961.1"/>
    </source>
</evidence>
<dbReference type="Proteomes" id="UP000343317">
    <property type="component" value="Unassembled WGS sequence"/>
</dbReference>
<keyword evidence="2" id="KW-1185">Reference proteome</keyword>
<accession>A0A5E4ZC59</accession>
<reference evidence="1 2" key="1">
    <citation type="submission" date="2019-08" db="EMBL/GenBank/DDBJ databases">
        <authorList>
            <person name="Peeters C."/>
        </authorList>
    </citation>
    <scope>NUCLEOTIDE SEQUENCE [LARGE SCALE GENOMIC DNA]</scope>
    <source>
        <strain evidence="1 2">LMG 31112</strain>
    </source>
</reference>
<proteinExistence type="predicted"/>
<gene>
    <name evidence="1" type="ORF">PHO31112_05399</name>
</gene>
<organism evidence="1 2">
    <name type="scientific">Pandoraea horticolens</name>
    <dbReference type="NCBI Taxonomy" id="2508298"/>
    <lineage>
        <taxon>Bacteria</taxon>
        <taxon>Pseudomonadati</taxon>
        <taxon>Pseudomonadota</taxon>
        <taxon>Betaproteobacteria</taxon>
        <taxon>Burkholderiales</taxon>
        <taxon>Burkholderiaceae</taxon>
        <taxon>Pandoraea</taxon>
    </lineage>
</organism>
<protein>
    <submittedName>
        <fullName evidence="1">Uncharacterized protein</fullName>
    </submittedName>
</protein>
<dbReference type="EMBL" id="CABPSM010000039">
    <property type="protein sequence ID" value="VVE58961.1"/>
    <property type="molecule type" value="Genomic_DNA"/>
</dbReference>
<sequence>MRTGEDQAIQSVSFRSCIKLSLVTDRNRRRLQRGEGGIVRFIQSVKSSIRRSPTFKSRKRFINLGNCSFKRCKFLPFIISGCRSRRKGRCQSSKFLLICKFPSRPIICFRCRLDRPSVCAQRVHSGVSSLFPLRSRGLPSICHCIPRQRGSRHHGRNGHANFRLTQSARLRMVLLHSIIHKLIRENDELLHHTPDTALRPASRLTKSKIRTIEIDAKTLDFDT</sequence>
<evidence type="ECO:0000313" key="2">
    <source>
        <dbReference type="Proteomes" id="UP000343317"/>
    </source>
</evidence>
<dbReference type="AlphaFoldDB" id="A0A5E4ZC59"/>